<dbReference type="SUPFAM" id="SSF56235">
    <property type="entry name" value="N-terminal nucleophile aminohydrolases (Ntn hydrolases)"/>
    <property type="match status" value="1"/>
</dbReference>
<dbReference type="Proteomes" id="UP000282170">
    <property type="component" value="Chromosome"/>
</dbReference>
<dbReference type="InterPro" id="IPR029055">
    <property type="entry name" value="Ntn_hydrolases_N"/>
</dbReference>
<organism evidence="1 2">
    <name type="scientific">Streptomyces fungicidicus</name>
    <dbReference type="NCBI Taxonomy" id="68203"/>
    <lineage>
        <taxon>Bacteria</taxon>
        <taxon>Bacillati</taxon>
        <taxon>Actinomycetota</taxon>
        <taxon>Actinomycetes</taxon>
        <taxon>Kitasatosporales</taxon>
        <taxon>Streptomycetaceae</taxon>
        <taxon>Streptomyces</taxon>
    </lineage>
</organism>
<dbReference type="InterPro" id="IPR043138">
    <property type="entry name" value="GGT_lsub"/>
</dbReference>
<dbReference type="GO" id="GO:0016740">
    <property type="term" value="F:transferase activity"/>
    <property type="evidence" value="ECO:0007669"/>
    <property type="project" value="UniProtKB-KW"/>
</dbReference>
<sequence length="599" mass="63272">MNAGRPELNGTVGAVSSTHWLASGTAMAILEKGGNAFDAVTAAGFVLQVVEPHYNGLGGDVSVLAYKAADRRTTAVCGQGPMPRTATPGHFHALGLRQIPGSGLLPAVVPGAMSAWMRLLGEYGSLPLRDVLDAAIGYATDGFPLLPDTARAIQVLAPLFRTEWAESGRTYLQGGEAPRAGARFRNSALAGTYQRLLREAETASSDREAQIAAAENAFYQGFVAEAVDAFTSGAPVLDATGRKHHGLLTGQDMATWRATIDAPALLTYGNLAVHKPGPWSQGPVFLQQLALLDGFDLRAMGLGSAEYIHTVAECAKLAFADREAWYGDPAHSDVPLDTLLSPAYTAARRELVGSEAAMDLRPGSPDGRQPWIPVQQPDELPPADSEWMAQMHSGLPTIVQATAARGDTCTIAVADRHGNLVVAVPSGGWLKSSPVVPGLGFSLGTRGQTMSLAEGHPNSLAPGRRPRTTLSPTLVLRDGEPYLAFGTPGGDRQDQWTLGFHLAVTEFGLDLQSAVGTLAFHTDHFPSSFTPHESRPGVLVVEENCDPSTVDALRRRGHEVELAPAFSLGKVCAVGVDPEHRFLRAAASPRGSLAYAVGR</sequence>
<keyword evidence="1" id="KW-0808">Transferase</keyword>
<keyword evidence="2" id="KW-1185">Reference proteome</keyword>
<dbReference type="Gene3D" id="3.60.20.40">
    <property type="match status" value="1"/>
</dbReference>
<gene>
    <name evidence="1" type="ORF">CNQ36_06400</name>
</gene>
<proteinExistence type="predicted"/>
<dbReference type="InterPro" id="IPR043137">
    <property type="entry name" value="GGT_ssub_C"/>
</dbReference>
<dbReference type="Gene3D" id="1.10.246.130">
    <property type="match status" value="1"/>
</dbReference>
<evidence type="ECO:0000313" key="2">
    <source>
        <dbReference type="Proteomes" id="UP000282170"/>
    </source>
</evidence>
<dbReference type="PRINTS" id="PR01210">
    <property type="entry name" value="GGTRANSPTASE"/>
</dbReference>
<dbReference type="Pfam" id="PF01019">
    <property type="entry name" value="G_glu_transpept"/>
    <property type="match status" value="1"/>
</dbReference>
<reference evidence="1 2" key="1">
    <citation type="submission" date="2017-09" db="EMBL/GenBank/DDBJ databases">
        <authorList>
            <person name="Zhang H."/>
            <person name="Hu S."/>
            <person name="Xu J."/>
            <person name="He Z."/>
        </authorList>
    </citation>
    <scope>NUCLEOTIDE SEQUENCE [LARGE SCALE GENOMIC DNA]</scope>
    <source>
        <strain evidence="1 2">TXX3120</strain>
    </source>
</reference>
<name>A0A494UX72_9ACTN</name>
<dbReference type="AlphaFoldDB" id="A0A494UX72"/>
<dbReference type="EMBL" id="CP023407">
    <property type="protein sequence ID" value="AYL35091.1"/>
    <property type="molecule type" value="Genomic_DNA"/>
</dbReference>
<dbReference type="PANTHER" id="PTHR43881">
    <property type="entry name" value="GAMMA-GLUTAMYLTRANSPEPTIDASE (AFU_ORTHOLOGUE AFUA_4G13580)"/>
    <property type="match status" value="1"/>
</dbReference>
<evidence type="ECO:0000313" key="1">
    <source>
        <dbReference type="EMBL" id="AYL35091.1"/>
    </source>
</evidence>
<dbReference type="PANTHER" id="PTHR43881:SF1">
    <property type="entry name" value="GAMMA-GLUTAMYLTRANSPEPTIDASE (AFU_ORTHOLOGUE AFUA_4G13580)"/>
    <property type="match status" value="1"/>
</dbReference>
<protein>
    <submittedName>
        <fullName evidence="1">Gamma-glutamyltransferase</fullName>
    </submittedName>
</protein>
<dbReference type="KEGG" id="sfug:CNQ36_06400"/>
<dbReference type="InterPro" id="IPR052896">
    <property type="entry name" value="GGT-like_enzyme"/>
</dbReference>
<accession>A0A494UX72</accession>